<dbReference type="AlphaFoldDB" id="A0A2X1MND6"/>
<name>A0A2X1MND6_ECOLX</name>
<organism evidence="1 2">
    <name type="scientific">Escherichia coli</name>
    <dbReference type="NCBI Taxonomy" id="562"/>
    <lineage>
        <taxon>Bacteria</taxon>
        <taxon>Pseudomonadati</taxon>
        <taxon>Pseudomonadota</taxon>
        <taxon>Gammaproteobacteria</taxon>
        <taxon>Enterobacterales</taxon>
        <taxon>Enterobacteriaceae</taxon>
        <taxon>Escherichia</taxon>
    </lineage>
</organism>
<accession>A0A2X1MND6</accession>
<dbReference type="Proteomes" id="UP000250991">
    <property type="component" value="Unassembled WGS sequence"/>
</dbReference>
<proteinExistence type="predicted"/>
<dbReference type="EMBL" id="UARW01000008">
    <property type="protein sequence ID" value="SPW74397.1"/>
    <property type="molecule type" value="Genomic_DNA"/>
</dbReference>
<gene>
    <name evidence="1" type="ORF">NCTC8009_00814</name>
</gene>
<evidence type="ECO:0000313" key="1">
    <source>
        <dbReference type="EMBL" id="SPW74397.1"/>
    </source>
</evidence>
<reference evidence="1 2" key="1">
    <citation type="submission" date="2018-06" db="EMBL/GenBank/DDBJ databases">
        <authorList>
            <consortium name="Pathogen Informatics"/>
            <person name="Doyle S."/>
        </authorList>
    </citation>
    <scope>NUCLEOTIDE SEQUENCE [LARGE SCALE GENOMIC DNA]</scope>
    <source>
        <strain evidence="1 2">NCTC8009</strain>
    </source>
</reference>
<evidence type="ECO:0000313" key="2">
    <source>
        <dbReference type="Proteomes" id="UP000250991"/>
    </source>
</evidence>
<dbReference type="RefSeq" id="WP_001372976.1">
    <property type="nucleotide sequence ID" value="NZ_CACRYL010000179.1"/>
</dbReference>
<sequence length="46" mass="5312">MAIRVLSFDDMVKDLSHLDKDAILLRLQTLVWEKVKVSSELEQGIK</sequence>
<protein>
    <submittedName>
        <fullName evidence="1">Uncharacterized protein</fullName>
    </submittedName>
</protein>